<keyword evidence="1 3" id="KW-0597">Phosphoprotein</keyword>
<evidence type="ECO:0000259" key="5">
    <source>
        <dbReference type="PROSITE" id="PS50110"/>
    </source>
</evidence>
<dbReference type="Proteomes" id="UP000319148">
    <property type="component" value="Unassembled WGS sequence"/>
</dbReference>
<dbReference type="InterPro" id="IPR001789">
    <property type="entry name" value="Sig_transdc_resp-reg_receiver"/>
</dbReference>
<proteinExistence type="predicted"/>
<reference evidence="7" key="1">
    <citation type="submission" date="2019-06" db="EMBL/GenBank/DDBJ databases">
        <title>The complete genome of Emcibacter congregatus ZYLT.</title>
        <authorList>
            <person name="Zhao Z."/>
        </authorList>
    </citation>
    <scope>NUCLEOTIDE SEQUENCE [LARGE SCALE GENOMIC DNA]</scope>
    <source>
        <strain evidence="7">MCCC 1A06723</strain>
    </source>
</reference>
<dbReference type="Pfam" id="PF00196">
    <property type="entry name" value="GerE"/>
    <property type="match status" value="1"/>
</dbReference>
<evidence type="ECO:0000256" key="3">
    <source>
        <dbReference type="PROSITE-ProRule" id="PRU00169"/>
    </source>
</evidence>
<dbReference type="AlphaFoldDB" id="A0A501PGF7"/>
<dbReference type="SMART" id="SM00421">
    <property type="entry name" value="HTH_LUXR"/>
    <property type="match status" value="1"/>
</dbReference>
<dbReference type="CDD" id="cd06170">
    <property type="entry name" value="LuxR_C_like"/>
    <property type="match status" value="1"/>
</dbReference>
<dbReference type="Pfam" id="PF00072">
    <property type="entry name" value="Response_reg"/>
    <property type="match status" value="1"/>
</dbReference>
<dbReference type="GO" id="GO:0000160">
    <property type="term" value="P:phosphorelay signal transduction system"/>
    <property type="evidence" value="ECO:0007669"/>
    <property type="project" value="InterPro"/>
</dbReference>
<dbReference type="SUPFAM" id="SSF46894">
    <property type="entry name" value="C-terminal effector domain of the bipartite response regulators"/>
    <property type="match status" value="1"/>
</dbReference>
<dbReference type="InterPro" id="IPR011006">
    <property type="entry name" value="CheY-like_superfamily"/>
</dbReference>
<keyword evidence="2" id="KW-0238">DNA-binding</keyword>
<feature type="modified residue" description="4-aspartylphosphate" evidence="3">
    <location>
        <position position="58"/>
    </location>
</feature>
<dbReference type="SUPFAM" id="SSF52172">
    <property type="entry name" value="CheY-like"/>
    <property type="match status" value="1"/>
</dbReference>
<evidence type="ECO:0000259" key="4">
    <source>
        <dbReference type="PROSITE" id="PS50043"/>
    </source>
</evidence>
<dbReference type="RefSeq" id="WP_139941377.1">
    <property type="nucleotide sequence ID" value="NZ_JBHSYP010000002.1"/>
</dbReference>
<feature type="domain" description="Response regulatory" evidence="5">
    <location>
        <begin position="6"/>
        <end position="123"/>
    </location>
</feature>
<evidence type="ECO:0000256" key="2">
    <source>
        <dbReference type="ARBA" id="ARBA00023125"/>
    </source>
</evidence>
<dbReference type="PROSITE" id="PS50110">
    <property type="entry name" value="RESPONSE_REGULATORY"/>
    <property type="match status" value="1"/>
</dbReference>
<keyword evidence="7" id="KW-1185">Reference proteome</keyword>
<name>A0A501PGF7_9PROT</name>
<evidence type="ECO:0000313" key="7">
    <source>
        <dbReference type="Proteomes" id="UP000319148"/>
    </source>
</evidence>
<gene>
    <name evidence="6" type="ORF">FIV46_13085</name>
</gene>
<dbReference type="PROSITE" id="PS00622">
    <property type="entry name" value="HTH_LUXR_1"/>
    <property type="match status" value="1"/>
</dbReference>
<dbReference type="EMBL" id="VFIY01000015">
    <property type="protein sequence ID" value="TPD59158.1"/>
    <property type="molecule type" value="Genomic_DNA"/>
</dbReference>
<organism evidence="6 7">
    <name type="scientific">Emcibacter nanhaiensis</name>
    <dbReference type="NCBI Taxonomy" id="1505037"/>
    <lineage>
        <taxon>Bacteria</taxon>
        <taxon>Pseudomonadati</taxon>
        <taxon>Pseudomonadota</taxon>
        <taxon>Alphaproteobacteria</taxon>
        <taxon>Emcibacterales</taxon>
        <taxon>Emcibacteraceae</taxon>
        <taxon>Emcibacter</taxon>
    </lineage>
</organism>
<dbReference type="InterPro" id="IPR000792">
    <property type="entry name" value="Tscrpt_reg_LuxR_C"/>
</dbReference>
<dbReference type="GO" id="GO:0006355">
    <property type="term" value="P:regulation of DNA-templated transcription"/>
    <property type="evidence" value="ECO:0007669"/>
    <property type="project" value="InterPro"/>
</dbReference>
<dbReference type="PANTHER" id="PTHR45566:SF1">
    <property type="entry name" value="HTH-TYPE TRANSCRIPTIONAL REGULATOR YHJB-RELATED"/>
    <property type="match status" value="1"/>
</dbReference>
<dbReference type="SMART" id="SM00448">
    <property type="entry name" value="REC"/>
    <property type="match status" value="1"/>
</dbReference>
<dbReference type="InterPro" id="IPR051015">
    <property type="entry name" value="EvgA-like"/>
</dbReference>
<accession>A0A501PGF7</accession>
<dbReference type="InterPro" id="IPR058245">
    <property type="entry name" value="NreC/VraR/RcsB-like_REC"/>
</dbReference>
<dbReference type="PANTHER" id="PTHR45566">
    <property type="entry name" value="HTH-TYPE TRANSCRIPTIONAL REGULATOR YHJB-RELATED"/>
    <property type="match status" value="1"/>
</dbReference>
<sequence length="223" mass="24757">MDDKRTIIIADDHPLFRTALQQAIGQAFGDCHIHEAGTLDDLQQKLEEVPHADFLLLDLQMPGTFGYSGLIFIREQFPELPIIIVSGNEAPATIHQCLNYGAAGFIAKSQSLPEMAEALQAVDQGQPWIPEAARSSRPAPDPDKQDVARILGSLTPQQYRVLSYMAQGLLNKQIAYEMDLSISTVKAHMTSILKKFGMFRRTQIVAAMKQLDLEELDQPQNSV</sequence>
<dbReference type="PRINTS" id="PR00038">
    <property type="entry name" value="HTHLUXR"/>
</dbReference>
<dbReference type="PROSITE" id="PS50043">
    <property type="entry name" value="HTH_LUXR_2"/>
    <property type="match status" value="1"/>
</dbReference>
<protein>
    <submittedName>
        <fullName evidence="6">Response regulator transcription factor</fullName>
    </submittedName>
</protein>
<dbReference type="InterPro" id="IPR016032">
    <property type="entry name" value="Sig_transdc_resp-reg_C-effctor"/>
</dbReference>
<dbReference type="GO" id="GO:0003677">
    <property type="term" value="F:DNA binding"/>
    <property type="evidence" value="ECO:0007669"/>
    <property type="project" value="UniProtKB-KW"/>
</dbReference>
<evidence type="ECO:0000256" key="1">
    <source>
        <dbReference type="ARBA" id="ARBA00022553"/>
    </source>
</evidence>
<feature type="domain" description="HTH luxR-type" evidence="4">
    <location>
        <begin position="147"/>
        <end position="212"/>
    </location>
</feature>
<evidence type="ECO:0000313" key="6">
    <source>
        <dbReference type="EMBL" id="TPD59158.1"/>
    </source>
</evidence>
<dbReference type="CDD" id="cd17535">
    <property type="entry name" value="REC_NarL-like"/>
    <property type="match status" value="1"/>
</dbReference>
<comment type="caution">
    <text evidence="6">The sequence shown here is derived from an EMBL/GenBank/DDBJ whole genome shotgun (WGS) entry which is preliminary data.</text>
</comment>
<dbReference type="OrthoDB" id="9805444at2"/>
<dbReference type="Gene3D" id="3.40.50.2300">
    <property type="match status" value="1"/>
</dbReference>